<dbReference type="AlphaFoldDB" id="A0A365HAI2"/>
<protein>
    <submittedName>
        <fullName evidence="2">Uncharacterized protein</fullName>
    </submittedName>
</protein>
<comment type="caution">
    <text evidence="2">The sequence shown here is derived from an EMBL/GenBank/DDBJ whole genome shotgun (WGS) entry which is preliminary data.</text>
</comment>
<dbReference type="EMBL" id="QLYX01000002">
    <property type="protein sequence ID" value="RAY16150.1"/>
    <property type="molecule type" value="Genomic_DNA"/>
</dbReference>
<evidence type="ECO:0000256" key="1">
    <source>
        <dbReference type="SAM" id="MobiDB-lite"/>
    </source>
</evidence>
<evidence type="ECO:0000313" key="3">
    <source>
        <dbReference type="Proteomes" id="UP000251891"/>
    </source>
</evidence>
<proteinExistence type="predicted"/>
<gene>
    <name evidence="2" type="ORF">DPM19_04290</name>
</gene>
<name>A0A365HAI2_9ACTN</name>
<evidence type="ECO:0000313" key="2">
    <source>
        <dbReference type="EMBL" id="RAY16150.1"/>
    </source>
</evidence>
<dbReference type="Proteomes" id="UP000251891">
    <property type="component" value="Unassembled WGS sequence"/>
</dbReference>
<reference evidence="2 3" key="1">
    <citation type="submission" date="2018-06" db="EMBL/GenBank/DDBJ databases">
        <title>Actinomadura craniellae sp. nov. isolated from marine sponge Craniella sp.</title>
        <authorList>
            <person name="Li L."/>
            <person name="Xu Q.H."/>
            <person name="Lin H.W."/>
            <person name="Lu Y.H."/>
        </authorList>
    </citation>
    <scope>NUCLEOTIDE SEQUENCE [LARGE SCALE GENOMIC DNA]</scope>
    <source>
        <strain evidence="2 3">LHW63021</strain>
    </source>
</reference>
<accession>A0A365HAI2</accession>
<organism evidence="2 3">
    <name type="scientific">Actinomadura craniellae</name>
    <dbReference type="NCBI Taxonomy" id="2231787"/>
    <lineage>
        <taxon>Bacteria</taxon>
        <taxon>Bacillati</taxon>
        <taxon>Actinomycetota</taxon>
        <taxon>Actinomycetes</taxon>
        <taxon>Streptosporangiales</taxon>
        <taxon>Thermomonosporaceae</taxon>
        <taxon>Actinomadura</taxon>
    </lineage>
</organism>
<feature type="region of interest" description="Disordered" evidence="1">
    <location>
        <begin position="324"/>
        <end position="357"/>
    </location>
</feature>
<feature type="region of interest" description="Disordered" evidence="1">
    <location>
        <begin position="128"/>
        <end position="151"/>
    </location>
</feature>
<keyword evidence="3" id="KW-1185">Reference proteome</keyword>
<feature type="region of interest" description="Disordered" evidence="1">
    <location>
        <begin position="44"/>
        <end position="67"/>
    </location>
</feature>
<sequence>MTGMADAAAPASGTVAVTAYGLGVPLGTGRRVSRWTDAVALDRDPGGRVRASRRLGGPGGTAPPAAETADRAAGRLVGSTLDALGAAPLQSVLATVRCRVEGPAGETAWRAHVVARIETAAGPVLIGSATGDPDALPALEGPPATRPGTPPAGWTDLPIVLAPPVAAMAVGAARLALASRSGRAMRERMAGRRAFHDLSLHDVPVAHPSGGLDDAGAPVTTAALLDAGRLTPPGTPSGRAVWDHDRRALGPAPVTRLELDGPPLPVPEPAVELAWCVEGVQRYDPGGVLRLTCLARVADRWFPAVLRARPLRLLQAARGVAGPRTRTFSEDELESPSLLLPGARGLRERGSGAVESP</sequence>